<comment type="similarity">
    <text evidence="2 10 11">Belongs to the TonB-dependent receptor family.</text>
</comment>
<evidence type="ECO:0000259" key="12">
    <source>
        <dbReference type="Pfam" id="PF00593"/>
    </source>
</evidence>
<protein>
    <submittedName>
        <fullName evidence="14">Outer membrane receptor proteins, mostly Fe transport</fullName>
    </submittedName>
</protein>
<dbReference type="InterPro" id="IPR000531">
    <property type="entry name" value="Beta-barrel_TonB"/>
</dbReference>
<keyword evidence="6 11" id="KW-0798">TonB box</keyword>
<dbReference type="InterPro" id="IPR036942">
    <property type="entry name" value="Beta-barrel_TonB_sf"/>
</dbReference>
<keyword evidence="8 14" id="KW-0675">Receptor</keyword>
<dbReference type="InterPro" id="IPR012910">
    <property type="entry name" value="Plug_dom"/>
</dbReference>
<accession>A0ABY0TJL3</accession>
<evidence type="ECO:0000256" key="1">
    <source>
        <dbReference type="ARBA" id="ARBA00004571"/>
    </source>
</evidence>
<dbReference type="Gene3D" id="2.40.170.20">
    <property type="entry name" value="TonB-dependent receptor, beta-barrel domain"/>
    <property type="match status" value="1"/>
</dbReference>
<evidence type="ECO:0000256" key="8">
    <source>
        <dbReference type="ARBA" id="ARBA00023170"/>
    </source>
</evidence>
<evidence type="ECO:0000313" key="15">
    <source>
        <dbReference type="Proteomes" id="UP000183471"/>
    </source>
</evidence>
<dbReference type="EMBL" id="FNKY01000001">
    <property type="protein sequence ID" value="SDQ84349.1"/>
    <property type="molecule type" value="Genomic_DNA"/>
</dbReference>
<evidence type="ECO:0000256" key="9">
    <source>
        <dbReference type="ARBA" id="ARBA00023237"/>
    </source>
</evidence>
<organism evidence="14 15">
    <name type="scientific">Nitrosospira multiformis</name>
    <dbReference type="NCBI Taxonomy" id="1231"/>
    <lineage>
        <taxon>Bacteria</taxon>
        <taxon>Pseudomonadati</taxon>
        <taxon>Pseudomonadota</taxon>
        <taxon>Betaproteobacteria</taxon>
        <taxon>Nitrosomonadales</taxon>
        <taxon>Nitrosomonadaceae</taxon>
        <taxon>Nitrosospira</taxon>
    </lineage>
</organism>
<dbReference type="PANTHER" id="PTHR30069:SF36">
    <property type="entry name" value="BLL6948 PROTEIN"/>
    <property type="match status" value="1"/>
</dbReference>
<keyword evidence="7 10" id="KW-0472">Membrane</keyword>
<comment type="subcellular location">
    <subcellularLocation>
        <location evidence="1 10">Cell outer membrane</location>
        <topology evidence="1 10">Multi-pass membrane protein</topology>
    </subcellularLocation>
</comment>
<name>A0ABY0TJL3_9PROT</name>
<dbReference type="PANTHER" id="PTHR30069">
    <property type="entry name" value="TONB-DEPENDENT OUTER MEMBRANE RECEPTOR"/>
    <property type="match status" value="1"/>
</dbReference>
<keyword evidence="15" id="KW-1185">Reference proteome</keyword>
<evidence type="ECO:0000256" key="10">
    <source>
        <dbReference type="PROSITE-ProRule" id="PRU01360"/>
    </source>
</evidence>
<evidence type="ECO:0000259" key="13">
    <source>
        <dbReference type="Pfam" id="PF07715"/>
    </source>
</evidence>
<proteinExistence type="inferred from homology"/>
<keyword evidence="3 10" id="KW-0813">Transport</keyword>
<reference evidence="14 15" key="1">
    <citation type="submission" date="2016-10" db="EMBL/GenBank/DDBJ databases">
        <authorList>
            <person name="Varghese N."/>
            <person name="Submissions S."/>
        </authorList>
    </citation>
    <scope>NUCLEOTIDE SEQUENCE [LARGE SCALE GENOMIC DNA]</scope>
    <source>
        <strain evidence="14 15">Nl1</strain>
    </source>
</reference>
<sequence>MPPSTPIHSAIPHMGSRWMQPPWPVRLGLRHFSLAVFCCMDELARNPRLLESATTANHGACRNRGHLTQTILILAGMLSASATEAAGVPTLNEVVVKGKSNNLIGSANSANEGTVLKQQLDQRVVYRPGELLETVPGLIVSQHSGEGKANQYFARGFNLDHGTDLRISVDGMLVNQRTHGHGQGYADLNFLIPELASGLQYQKGPYYADQGDFSSAGAVSIGYVDKLPAGIANYTVGNQGYMRGLVAKSKDFGPGTLLFAGELLTKDGPWVTAENYKKFNTVLRYSQNTGNTRFNITAMGYGANWNSTDQIPERGVASGFVPRLGAIDPSDGGESHRFSLSSALQHASDYGITKANLYMVHSNLALFSNFTYFLDDPVNGDQFSQLDKRFQSAFNVSHAWVNDIAGFAVENTVGVQFQNDVIDNGLLSTKQRQTLSTTRRDHIVENSVGLYYQNSVQWLEKFRSVTGVRSDYYWFDVKSNNSVNSGQQYDSMTNPKLSFIFGPWAKTEFYINYGSSFHSNDARGTTTTIDPRSGDPLKPVTPLVRSTGYETGFRTAILPGLQGSVAFFRLDMDSELLFVGDAGTTEPSRPSKREGVEISAFYMPNNWLTVDVDYALAKARFTGSDPAGNYIPGAIQGVGKAAIAIDNIGPLFGSMQFRYFGKRPLTEDNSVHSDNTMTLNGQIGFKIDKKVRVILQGFNLLNTHGHAIDYFYTSRLPGEPAAGVDDKHFHPMETRSFRVSLIANF</sequence>
<dbReference type="SUPFAM" id="SSF56935">
    <property type="entry name" value="Porins"/>
    <property type="match status" value="1"/>
</dbReference>
<dbReference type="InterPro" id="IPR037066">
    <property type="entry name" value="Plug_dom_sf"/>
</dbReference>
<comment type="caution">
    <text evidence="14">The sequence shown here is derived from an EMBL/GenBank/DDBJ whole genome shotgun (WGS) entry which is preliminary data.</text>
</comment>
<evidence type="ECO:0000256" key="2">
    <source>
        <dbReference type="ARBA" id="ARBA00009810"/>
    </source>
</evidence>
<keyword evidence="4 10" id="KW-1134">Transmembrane beta strand</keyword>
<evidence type="ECO:0000256" key="4">
    <source>
        <dbReference type="ARBA" id="ARBA00022452"/>
    </source>
</evidence>
<evidence type="ECO:0000256" key="7">
    <source>
        <dbReference type="ARBA" id="ARBA00023136"/>
    </source>
</evidence>
<evidence type="ECO:0000256" key="3">
    <source>
        <dbReference type="ARBA" id="ARBA00022448"/>
    </source>
</evidence>
<dbReference type="PROSITE" id="PS52016">
    <property type="entry name" value="TONB_DEPENDENT_REC_3"/>
    <property type="match status" value="1"/>
</dbReference>
<dbReference type="Gene3D" id="2.170.130.10">
    <property type="entry name" value="TonB-dependent receptor, plug domain"/>
    <property type="match status" value="1"/>
</dbReference>
<evidence type="ECO:0000256" key="6">
    <source>
        <dbReference type="ARBA" id="ARBA00023077"/>
    </source>
</evidence>
<gene>
    <name evidence="14" type="ORF">SAMN05216402_2515</name>
</gene>
<evidence type="ECO:0000313" key="14">
    <source>
        <dbReference type="EMBL" id="SDQ84349.1"/>
    </source>
</evidence>
<dbReference type="InterPro" id="IPR039426">
    <property type="entry name" value="TonB-dep_rcpt-like"/>
</dbReference>
<keyword evidence="5 10" id="KW-0812">Transmembrane</keyword>
<keyword evidence="9 10" id="KW-0998">Cell outer membrane</keyword>
<evidence type="ECO:0000256" key="5">
    <source>
        <dbReference type="ARBA" id="ARBA00022692"/>
    </source>
</evidence>
<evidence type="ECO:0000256" key="11">
    <source>
        <dbReference type="RuleBase" id="RU003357"/>
    </source>
</evidence>
<feature type="domain" description="TonB-dependent receptor-like beta-barrel" evidence="12">
    <location>
        <begin position="277"/>
        <end position="700"/>
    </location>
</feature>
<feature type="domain" description="TonB-dependent receptor plug" evidence="13">
    <location>
        <begin position="115"/>
        <end position="218"/>
    </location>
</feature>
<dbReference type="Pfam" id="PF07715">
    <property type="entry name" value="Plug"/>
    <property type="match status" value="1"/>
</dbReference>
<dbReference type="Pfam" id="PF00593">
    <property type="entry name" value="TonB_dep_Rec_b-barrel"/>
    <property type="match status" value="1"/>
</dbReference>
<dbReference type="Proteomes" id="UP000183471">
    <property type="component" value="Unassembled WGS sequence"/>
</dbReference>